<comment type="caution">
    <text evidence="12">The sequence shown here is derived from an EMBL/GenBank/DDBJ whole genome shotgun (WGS) entry which is preliminary data.</text>
</comment>
<evidence type="ECO:0000256" key="8">
    <source>
        <dbReference type="ARBA" id="ARBA00023136"/>
    </source>
</evidence>
<keyword evidence="5 10" id="KW-0479">Metal-binding</keyword>
<comment type="pathway">
    <text evidence="10">Glycolipid biosynthesis; lipid IV(A) biosynthesis; lipid IV(A) from (3R)-3-hydroxytetradecanoyl-[acyl-carrier-protein] and UDP-N-acetyl-alpha-D-glucosamine: step 4/6.</text>
</comment>
<dbReference type="Pfam" id="PF00149">
    <property type="entry name" value="Metallophos"/>
    <property type="match status" value="1"/>
</dbReference>
<evidence type="ECO:0000313" key="13">
    <source>
        <dbReference type="Proteomes" id="UP000295793"/>
    </source>
</evidence>
<evidence type="ECO:0000256" key="9">
    <source>
        <dbReference type="ARBA" id="ARBA00023211"/>
    </source>
</evidence>
<keyword evidence="9 10" id="KW-0464">Manganese</keyword>
<sequence length="247" mass="28277">MTLSFRNALFISDIHLTADRPDCVRAFFAFLDWIPSSTDALFILGDFFEYWLGDDISTPLTEQVAQALRRLSESHDINVFYIPGNRDFALGKDYCNAAGMTLLGDETTLTIADKRVSLSHGDIYCTDDKQYQRFRKVIRNPFILGTLKKLPKSYRKKLAEKLRANSKQRFSENPVYIDVTESAITEALGSLRCDVLVHGHTHMADIHSYEHNQLRMVLGDWDKLGWYGKIDENTPTLHQFSISDPSF</sequence>
<dbReference type="Gene3D" id="3.60.21.10">
    <property type="match status" value="1"/>
</dbReference>
<feature type="binding site" evidence="10">
    <location>
        <position position="13"/>
    </location>
    <ligand>
        <name>Mn(2+)</name>
        <dbReference type="ChEBI" id="CHEBI:29035"/>
        <label>1</label>
    </ligand>
</feature>
<comment type="function">
    <text evidence="10">Hydrolyzes the pyrophosphate bond of UDP-2,3-diacylglucosamine to yield 2,3-diacylglucosamine 1-phosphate (lipid X) and UMP by catalyzing the attack of water at the alpha-P atom. Involved in the biosynthesis of lipid A, a phosphorylated glycolipid that anchors the lipopolysaccharide to the outer membrane of the cell.</text>
</comment>
<dbReference type="RefSeq" id="WP_132700502.1">
    <property type="nucleotide sequence ID" value="NZ_SLZR01000003.1"/>
</dbReference>
<evidence type="ECO:0000313" key="12">
    <source>
        <dbReference type="EMBL" id="TCS42590.1"/>
    </source>
</evidence>
<keyword evidence="1 10" id="KW-1003">Cell membrane</keyword>
<dbReference type="PANTHER" id="PTHR34990:SF1">
    <property type="entry name" value="UDP-2,3-DIACYLGLUCOSAMINE HYDROLASE"/>
    <property type="match status" value="1"/>
</dbReference>
<dbReference type="GO" id="GO:0008758">
    <property type="term" value="F:UDP-2,3-diacylglucosamine hydrolase activity"/>
    <property type="evidence" value="ECO:0007669"/>
    <property type="project" value="UniProtKB-UniRule"/>
</dbReference>
<dbReference type="OrthoDB" id="9783283at2"/>
<dbReference type="HAMAP" id="MF_00575">
    <property type="entry name" value="LpxH"/>
    <property type="match status" value="1"/>
</dbReference>
<evidence type="ECO:0000256" key="2">
    <source>
        <dbReference type="ARBA" id="ARBA00022516"/>
    </source>
</evidence>
<feature type="binding site" evidence="10">
    <location>
        <position position="85"/>
    </location>
    <ligand>
        <name>Mn(2+)</name>
        <dbReference type="ChEBI" id="CHEBI:29035"/>
        <label>2</label>
    </ligand>
</feature>
<keyword evidence="6 10" id="KW-0378">Hydrolase</keyword>
<dbReference type="EC" id="3.6.1.54" evidence="10"/>
<dbReference type="Proteomes" id="UP000295793">
    <property type="component" value="Unassembled WGS sequence"/>
</dbReference>
<keyword evidence="13" id="KW-1185">Reference proteome</keyword>
<feature type="domain" description="Calcineurin-like phosphoesterase" evidence="11">
    <location>
        <begin position="9"/>
        <end position="203"/>
    </location>
</feature>
<evidence type="ECO:0000259" key="11">
    <source>
        <dbReference type="Pfam" id="PF00149"/>
    </source>
</evidence>
<comment type="catalytic activity">
    <reaction evidence="10">
        <text>UDP-2-N,3-O-bis[(3R)-3-hydroxytetradecanoyl]-alpha-D-glucosamine + H2O = 2-N,3-O-bis[(3R)-3-hydroxytetradecanoyl]-alpha-D-glucosaminyl 1-phosphate + UMP + 2 H(+)</text>
        <dbReference type="Rhea" id="RHEA:25213"/>
        <dbReference type="ChEBI" id="CHEBI:15377"/>
        <dbReference type="ChEBI" id="CHEBI:15378"/>
        <dbReference type="ChEBI" id="CHEBI:57865"/>
        <dbReference type="ChEBI" id="CHEBI:57957"/>
        <dbReference type="ChEBI" id="CHEBI:78847"/>
        <dbReference type="EC" id="3.6.1.54"/>
    </reaction>
</comment>
<feature type="binding site" evidence="10">
    <location>
        <position position="166"/>
    </location>
    <ligand>
        <name>substrate</name>
    </ligand>
</feature>
<dbReference type="InterPro" id="IPR029052">
    <property type="entry name" value="Metallo-depent_PP-like"/>
</dbReference>
<dbReference type="PANTHER" id="PTHR34990">
    <property type="entry name" value="UDP-2,3-DIACYLGLUCOSAMINE HYDROLASE-RELATED"/>
    <property type="match status" value="1"/>
</dbReference>
<evidence type="ECO:0000256" key="7">
    <source>
        <dbReference type="ARBA" id="ARBA00023098"/>
    </source>
</evidence>
<dbReference type="InterPro" id="IPR043461">
    <property type="entry name" value="LpxH-like"/>
</dbReference>
<dbReference type="NCBIfam" id="NF003743">
    <property type="entry name" value="PRK05340.1"/>
    <property type="match status" value="1"/>
</dbReference>
<feature type="binding site" evidence="10">
    <location>
        <position position="120"/>
    </location>
    <ligand>
        <name>Mn(2+)</name>
        <dbReference type="ChEBI" id="CHEBI:29035"/>
        <label>2</label>
    </ligand>
</feature>
<feature type="binding site" evidence="10">
    <location>
        <position position="202"/>
    </location>
    <ligand>
        <name>Mn(2+)</name>
        <dbReference type="ChEBI" id="CHEBI:29035"/>
        <label>1</label>
    </ligand>
</feature>
<evidence type="ECO:0000256" key="10">
    <source>
        <dbReference type="HAMAP-Rule" id="MF_00575"/>
    </source>
</evidence>
<keyword evidence="7 10" id="KW-0443">Lipid metabolism</keyword>
<feature type="binding site" evidence="10">
    <location>
        <position position="128"/>
    </location>
    <ligand>
        <name>substrate</name>
    </ligand>
</feature>
<evidence type="ECO:0000256" key="1">
    <source>
        <dbReference type="ARBA" id="ARBA00022475"/>
    </source>
</evidence>
<dbReference type="GO" id="GO:0005737">
    <property type="term" value="C:cytoplasm"/>
    <property type="evidence" value="ECO:0007669"/>
    <property type="project" value="InterPro"/>
</dbReference>
<dbReference type="SUPFAM" id="SSF56300">
    <property type="entry name" value="Metallo-dependent phosphatases"/>
    <property type="match status" value="1"/>
</dbReference>
<comment type="similarity">
    <text evidence="10">Belongs to the LpxH family.</text>
</comment>
<evidence type="ECO:0000256" key="3">
    <source>
        <dbReference type="ARBA" id="ARBA00022519"/>
    </source>
</evidence>
<gene>
    <name evidence="10" type="primary">lpxH</name>
    <name evidence="12" type="ORF">BCF53_103254</name>
</gene>
<dbReference type="UniPathway" id="UPA00359">
    <property type="reaction ID" value="UER00480"/>
</dbReference>
<keyword evidence="2 10" id="KW-0444">Lipid biosynthesis</keyword>
<dbReference type="InterPro" id="IPR010138">
    <property type="entry name" value="UDP-diacylglucosamine_Hdrlase"/>
</dbReference>
<comment type="caution">
    <text evidence="10">Lacks conserved residue(s) required for the propagation of feature annotation.</text>
</comment>
<keyword evidence="4 10" id="KW-0441">Lipid A biosynthesis</keyword>
<dbReference type="GO" id="GO:0030145">
    <property type="term" value="F:manganese ion binding"/>
    <property type="evidence" value="ECO:0007669"/>
    <property type="project" value="UniProtKB-UniRule"/>
</dbReference>
<evidence type="ECO:0000256" key="6">
    <source>
        <dbReference type="ARBA" id="ARBA00022801"/>
    </source>
</evidence>
<reference evidence="12 13" key="1">
    <citation type="submission" date="2019-03" db="EMBL/GenBank/DDBJ databases">
        <title>Genomic Encyclopedia of Archaeal and Bacterial Type Strains, Phase II (KMG-II): from individual species to whole genera.</title>
        <authorList>
            <person name="Goeker M."/>
        </authorList>
    </citation>
    <scope>NUCLEOTIDE SEQUENCE [LARGE SCALE GENOMIC DNA]</scope>
    <source>
        <strain evidence="12 13">DSM 15388</strain>
    </source>
</reference>
<organism evidence="12 13">
    <name type="scientific">Reinekea marinisedimentorum</name>
    <dbReference type="NCBI Taxonomy" id="230495"/>
    <lineage>
        <taxon>Bacteria</taxon>
        <taxon>Pseudomonadati</taxon>
        <taxon>Pseudomonadota</taxon>
        <taxon>Gammaproteobacteria</taxon>
        <taxon>Oceanospirillales</taxon>
        <taxon>Saccharospirillaceae</taxon>
        <taxon>Reinekea</taxon>
    </lineage>
</organism>
<feature type="binding site" evidence="10">
    <location>
        <position position="46"/>
    </location>
    <ligand>
        <name>Mn(2+)</name>
        <dbReference type="ChEBI" id="CHEBI:29035"/>
        <label>2</label>
    </ligand>
</feature>
<feature type="binding site" evidence="10">
    <location>
        <position position="200"/>
    </location>
    <ligand>
        <name>Mn(2+)</name>
        <dbReference type="ChEBI" id="CHEBI:29035"/>
        <label>2</label>
    </ligand>
</feature>
<keyword evidence="3 10" id="KW-0997">Cell inner membrane</keyword>
<dbReference type="InterPro" id="IPR004843">
    <property type="entry name" value="Calcineurin-like_PHP"/>
</dbReference>
<proteinExistence type="inferred from homology"/>
<comment type="cofactor">
    <cofactor evidence="10">
        <name>Mn(2+)</name>
        <dbReference type="ChEBI" id="CHEBI:29035"/>
    </cofactor>
    <text evidence="10">Binds 2 Mn(2+) ions per subunit in a binuclear metal center.</text>
</comment>
<feature type="binding site" evidence="10">
    <location>
        <position position="15"/>
    </location>
    <ligand>
        <name>Mn(2+)</name>
        <dbReference type="ChEBI" id="CHEBI:29035"/>
        <label>1</label>
    </ligand>
</feature>
<comment type="subcellular location">
    <subcellularLocation>
        <location evidence="10">Cell inner membrane</location>
        <topology evidence="10">Peripheral membrane protein</topology>
        <orientation evidence="10">Cytoplasmic side</orientation>
    </subcellularLocation>
</comment>
<name>A0A4R3IAX3_9GAMM</name>
<feature type="binding site" evidence="10">
    <location>
        <position position="46"/>
    </location>
    <ligand>
        <name>Mn(2+)</name>
        <dbReference type="ChEBI" id="CHEBI:29035"/>
        <label>1</label>
    </ligand>
</feature>
<protein>
    <recommendedName>
        <fullName evidence="10">UDP-2,3-diacylglucosamine hydrolase</fullName>
        <ecNumber evidence="10">3.6.1.54</ecNumber>
    </recommendedName>
    <alternativeName>
        <fullName evidence="10">UDP-2,3-diacylglucosamine diphosphatase</fullName>
    </alternativeName>
</protein>
<dbReference type="GO" id="GO:0009245">
    <property type="term" value="P:lipid A biosynthetic process"/>
    <property type="evidence" value="ECO:0007669"/>
    <property type="project" value="UniProtKB-UniRule"/>
</dbReference>
<dbReference type="GO" id="GO:0019897">
    <property type="term" value="C:extrinsic component of plasma membrane"/>
    <property type="evidence" value="ECO:0007669"/>
    <property type="project" value="UniProtKB-UniRule"/>
</dbReference>
<dbReference type="CDD" id="cd07398">
    <property type="entry name" value="MPP_YbbF-LpxH"/>
    <property type="match status" value="1"/>
</dbReference>
<keyword evidence="8 10" id="KW-0472">Membrane</keyword>
<accession>A0A4R3IAX3</accession>
<evidence type="ECO:0000256" key="4">
    <source>
        <dbReference type="ARBA" id="ARBA00022556"/>
    </source>
</evidence>
<evidence type="ECO:0000256" key="5">
    <source>
        <dbReference type="ARBA" id="ARBA00022723"/>
    </source>
</evidence>
<feature type="binding site" evidence="10">
    <location>
        <begin position="85"/>
        <end position="86"/>
    </location>
    <ligand>
        <name>substrate</name>
    </ligand>
</feature>
<dbReference type="NCBIfam" id="TIGR01854">
    <property type="entry name" value="lipid_A_lpxH"/>
    <property type="match status" value="1"/>
</dbReference>
<dbReference type="EMBL" id="SLZR01000003">
    <property type="protein sequence ID" value="TCS42590.1"/>
    <property type="molecule type" value="Genomic_DNA"/>
</dbReference>
<feature type="binding site" evidence="10">
    <location>
        <position position="200"/>
    </location>
    <ligand>
        <name>substrate</name>
    </ligand>
</feature>
<dbReference type="AlphaFoldDB" id="A0A4R3IAX3"/>